<accession>A0A1S3ZJA4</accession>
<name>A0A1S3ZJA4_TOBAC</name>
<sequence>MLNESTILQSEKPKKIFMPNGDISYVTHTGASTISEGNTITNVFYVPSFKFNLLSVSRLTKELQCSTTFFPDFCIFQELFSGKVRVIGREDDGLYILERQAIGTSLAVATGIKDDDQTNSTTTNDIDLWHRRFAHASTTILKKLLHSRTDLIVDIVKQCVVCPCVKQTRLPFSISGIKTAFISTSSSVTEPTTYSEATKDPRWIEAIKAEIDALQSNHI</sequence>
<feature type="domain" description="Retrovirus-related Pol polyprotein from transposon TNT 1-94-like beta-barrel" evidence="2">
    <location>
        <begin position="11"/>
        <end position="61"/>
    </location>
</feature>
<dbReference type="InterPro" id="IPR054722">
    <property type="entry name" value="PolX-like_BBD"/>
</dbReference>
<reference evidence="3" key="1">
    <citation type="submission" date="2025-08" db="UniProtKB">
        <authorList>
            <consortium name="RefSeq"/>
        </authorList>
    </citation>
    <scope>IDENTIFICATION</scope>
</reference>
<dbReference type="InterPro" id="IPR025724">
    <property type="entry name" value="GAG-pre-integrase_dom"/>
</dbReference>
<dbReference type="Pfam" id="PF13976">
    <property type="entry name" value="gag_pre-integrs"/>
    <property type="match status" value="1"/>
</dbReference>
<feature type="domain" description="GAG-pre-integrase" evidence="1">
    <location>
        <begin position="118"/>
        <end position="167"/>
    </location>
</feature>
<dbReference type="PaxDb" id="4097-A0A1S3ZJA4"/>
<evidence type="ECO:0000259" key="2">
    <source>
        <dbReference type="Pfam" id="PF22936"/>
    </source>
</evidence>
<organism evidence="3">
    <name type="scientific">Nicotiana tabacum</name>
    <name type="common">Common tobacco</name>
    <dbReference type="NCBI Taxonomy" id="4097"/>
    <lineage>
        <taxon>Eukaryota</taxon>
        <taxon>Viridiplantae</taxon>
        <taxon>Streptophyta</taxon>
        <taxon>Embryophyta</taxon>
        <taxon>Tracheophyta</taxon>
        <taxon>Spermatophyta</taxon>
        <taxon>Magnoliopsida</taxon>
        <taxon>eudicotyledons</taxon>
        <taxon>Gunneridae</taxon>
        <taxon>Pentapetalae</taxon>
        <taxon>asterids</taxon>
        <taxon>lamiids</taxon>
        <taxon>Solanales</taxon>
        <taxon>Solanaceae</taxon>
        <taxon>Nicotianoideae</taxon>
        <taxon>Nicotianeae</taxon>
        <taxon>Nicotiana</taxon>
    </lineage>
</organism>
<dbReference type="KEGG" id="nta:107787345"/>
<dbReference type="RefSeq" id="XP_016464387.1">
    <property type="nucleotide sequence ID" value="XM_016608901.1"/>
</dbReference>
<dbReference type="OrthoDB" id="1745225at2759"/>
<protein>
    <recommendedName>
        <fullName evidence="4">GAG-pre-integrase domain-containing protein</fullName>
    </recommendedName>
</protein>
<proteinExistence type="predicted"/>
<dbReference type="Pfam" id="PF22936">
    <property type="entry name" value="Pol_BBD"/>
    <property type="match status" value="1"/>
</dbReference>
<evidence type="ECO:0000259" key="1">
    <source>
        <dbReference type="Pfam" id="PF13976"/>
    </source>
</evidence>
<dbReference type="OMA" id="WRLGHTS"/>
<gene>
    <name evidence="3" type="primary">LOC107787345</name>
</gene>
<evidence type="ECO:0000313" key="3">
    <source>
        <dbReference type="RefSeq" id="XP_016464387.1"/>
    </source>
</evidence>
<dbReference type="AlphaFoldDB" id="A0A1S3ZJA4"/>
<evidence type="ECO:0008006" key="4">
    <source>
        <dbReference type="Google" id="ProtNLM"/>
    </source>
</evidence>